<dbReference type="EMBL" id="MZZM01000046">
    <property type="protein sequence ID" value="ORJ52563.1"/>
    <property type="molecule type" value="Genomic_DNA"/>
</dbReference>
<dbReference type="PANTHER" id="PTHR48079:SF6">
    <property type="entry name" value="NAD(P)-BINDING DOMAIN-CONTAINING PROTEIN-RELATED"/>
    <property type="match status" value="1"/>
</dbReference>
<feature type="domain" description="NAD-dependent epimerase/dehydratase" evidence="1">
    <location>
        <begin position="3"/>
        <end position="209"/>
    </location>
</feature>
<evidence type="ECO:0000313" key="2">
    <source>
        <dbReference type="EMBL" id="ORJ52563.1"/>
    </source>
</evidence>
<accession>A0A1X0XI60</accession>
<keyword evidence="3" id="KW-1185">Reference proteome</keyword>
<dbReference type="Gene3D" id="3.40.50.720">
    <property type="entry name" value="NAD(P)-binding Rossmann-like Domain"/>
    <property type="match status" value="1"/>
</dbReference>
<name>A0A1X0XI60_MYCSI</name>
<dbReference type="Pfam" id="PF01370">
    <property type="entry name" value="Epimerase"/>
    <property type="match status" value="1"/>
</dbReference>
<comment type="caution">
    <text evidence="2">The sequence shown here is derived from an EMBL/GenBank/DDBJ whole genome shotgun (WGS) entry which is preliminary data.</text>
</comment>
<dbReference type="GO" id="GO:0005737">
    <property type="term" value="C:cytoplasm"/>
    <property type="evidence" value="ECO:0007669"/>
    <property type="project" value="TreeGrafter"/>
</dbReference>
<organism evidence="2 3">
    <name type="scientific">Mycobacterium simiae</name>
    <name type="common">Mycobacterium habana</name>
    <dbReference type="NCBI Taxonomy" id="1784"/>
    <lineage>
        <taxon>Bacteria</taxon>
        <taxon>Bacillati</taxon>
        <taxon>Actinomycetota</taxon>
        <taxon>Actinomycetes</taxon>
        <taxon>Mycobacteriales</taxon>
        <taxon>Mycobacteriaceae</taxon>
        <taxon>Mycobacterium</taxon>
        <taxon>Mycobacterium simiae complex</taxon>
    </lineage>
</organism>
<dbReference type="InterPro" id="IPR051783">
    <property type="entry name" value="NAD(P)-dependent_oxidoreduct"/>
</dbReference>
<evidence type="ECO:0000259" key="1">
    <source>
        <dbReference type="Pfam" id="PF01370"/>
    </source>
</evidence>
<dbReference type="AlphaFoldDB" id="A0A1X0XI60"/>
<gene>
    <name evidence="2" type="ORF">B5M45_30700</name>
</gene>
<dbReference type="Proteomes" id="UP000193040">
    <property type="component" value="Unassembled WGS sequence"/>
</dbReference>
<evidence type="ECO:0000313" key="3">
    <source>
        <dbReference type="Proteomes" id="UP000193040"/>
    </source>
</evidence>
<sequence>MVILVTGGSGFLGQAVCKELLARDHAVAVLVRTPGSEPLGTTPVPGDLTDADSLTAAVRSLTPDCVIHLAAEIGTQRNPRKIYDVNVHGMRRLVAACESAGVRRMVFVSTVVTGEAHGAVLTEDLPVPVHTAYGRSKHEGEQILHESTLDGVVIRPGHIYGPGGWFLSEIVTRLRQPGRFVVVGDGTNMWDVVHVDDVAQAVIGAAEKATPGTVLHCVADEGVTQYEFVARTARELGVGAPRRSPLWLARLVMGDGPAKTVVRSARTCNAKLKTELGWTPRYPTIETGIPAAVAAITR</sequence>
<reference evidence="2 3" key="1">
    <citation type="submission" date="2017-03" db="EMBL/GenBank/DDBJ databases">
        <title>Genomic insights into Mycobacterium simiae human colonization.</title>
        <authorList>
            <person name="Steffani J.L."/>
            <person name="Brunck M.E."/>
            <person name="Cruz E."/>
            <person name="Montiel R."/>
            <person name="Barona F."/>
        </authorList>
    </citation>
    <scope>NUCLEOTIDE SEQUENCE [LARGE SCALE GENOMIC DNA]</scope>
    <source>
        <strain evidence="2 3">MsiGto</strain>
    </source>
</reference>
<dbReference type="GO" id="GO:0004029">
    <property type="term" value="F:aldehyde dehydrogenase (NAD+) activity"/>
    <property type="evidence" value="ECO:0007669"/>
    <property type="project" value="TreeGrafter"/>
</dbReference>
<protein>
    <recommendedName>
        <fullName evidence="1">NAD-dependent epimerase/dehydratase domain-containing protein</fullName>
    </recommendedName>
</protein>
<proteinExistence type="predicted"/>
<dbReference type="InterPro" id="IPR036291">
    <property type="entry name" value="NAD(P)-bd_dom_sf"/>
</dbReference>
<dbReference type="PANTHER" id="PTHR48079">
    <property type="entry name" value="PROTEIN YEEZ"/>
    <property type="match status" value="1"/>
</dbReference>
<dbReference type="InterPro" id="IPR001509">
    <property type="entry name" value="Epimerase_deHydtase"/>
</dbReference>
<dbReference type="SUPFAM" id="SSF51735">
    <property type="entry name" value="NAD(P)-binding Rossmann-fold domains"/>
    <property type="match status" value="1"/>
</dbReference>